<name>A0ABQ1QKD5_9RHOB</name>
<feature type="transmembrane region" description="Helical" evidence="1">
    <location>
        <begin position="123"/>
        <end position="143"/>
    </location>
</feature>
<dbReference type="Proteomes" id="UP000617355">
    <property type="component" value="Unassembled WGS sequence"/>
</dbReference>
<dbReference type="EMBL" id="BMGI01000002">
    <property type="protein sequence ID" value="GGD30952.1"/>
    <property type="molecule type" value="Genomic_DNA"/>
</dbReference>
<keyword evidence="1" id="KW-0472">Membrane</keyword>
<sequence>MPTMARLVAALLLAALGWFTADLVKPYLPEARPVGLFSPISAAIGFGVGWIFTGRKLHGGAGSAAGIGLSSAALLVFWVIFVFAGYDMLERALRKSYDGPMEGLVDVFAIGLDHAILAAQVEVIAVLVLGGLVVGTVTQWVAARFR</sequence>
<accession>A0ABQ1QKD5</accession>
<keyword evidence="1" id="KW-1133">Transmembrane helix</keyword>
<feature type="transmembrane region" description="Helical" evidence="1">
    <location>
        <begin position="64"/>
        <end position="86"/>
    </location>
</feature>
<evidence type="ECO:0000313" key="3">
    <source>
        <dbReference type="Proteomes" id="UP000617355"/>
    </source>
</evidence>
<keyword evidence="3" id="KW-1185">Reference proteome</keyword>
<evidence type="ECO:0000256" key="1">
    <source>
        <dbReference type="SAM" id="Phobius"/>
    </source>
</evidence>
<feature type="transmembrane region" description="Helical" evidence="1">
    <location>
        <begin position="33"/>
        <end position="52"/>
    </location>
</feature>
<reference evidence="3" key="1">
    <citation type="journal article" date="2019" name="Int. J. Syst. Evol. Microbiol.">
        <title>The Global Catalogue of Microorganisms (GCM) 10K type strain sequencing project: providing services to taxonomists for standard genome sequencing and annotation.</title>
        <authorList>
            <consortium name="The Broad Institute Genomics Platform"/>
            <consortium name="The Broad Institute Genome Sequencing Center for Infectious Disease"/>
            <person name="Wu L."/>
            <person name="Ma J."/>
        </authorList>
    </citation>
    <scope>NUCLEOTIDE SEQUENCE [LARGE SCALE GENOMIC DNA]</scope>
    <source>
        <strain evidence="3">CGMCC 1.12922</strain>
    </source>
</reference>
<dbReference type="RefSeq" id="WP_188526900.1">
    <property type="nucleotide sequence ID" value="NZ_BMGI01000002.1"/>
</dbReference>
<keyword evidence="1" id="KW-0812">Transmembrane</keyword>
<dbReference type="NCBIfam" id="NF033773">
    <property type="entry name" value="tellur_TrgA"/>
    <property type="match status" value="1"/>
</dbReference>
<proteinExistence type="predicted"/>
<organism evidence="2 3">
    <name type="scientific">Sinisalibacter lacisalsi</name>
    <dbReference type="NCBI Taxonomy" id="1526570"/>
    <lineage>
        <taxon>Bacteria</taxon>
        <taxon>Pseudomonadati</taxon>
        <taxon>Pseudomonadota</taxon>
        <taxon>Alphaproteobacteria</taxon>
        <taxon>Rhodobacterales</taxon>
        <taxon>Roseobacteraceae</taxon>
        <taxon>Sinisalibacter</taxon>
    </lineage>
</organism>
<evidence type="ECO:0000313" key="2">
    <source>
        <dbReference type="EMBL" id="GGD30952.1"/>
    </source>
</evidence>
<evidence type="ECO:0008006" key="4">
    <source>
        <dbReference type="Google" id="ProtNLM"/>
    </source>
</evidence>
<comment type="caution">
    <text evidence="2">The sequence shown here is derived from an EMBL/GenBank/DDBJ whole genome shotgun (WGS) entry which is preliminary data.</text>
</comment>
<protein>
    <recommendedName>
        <fullName evidence="4">TrgA family protein</fullName>
    </recommendedName>
</protein>
<gene>
    <name evidence="2" type="ORF">GCM10011358_13730</name>
</gene>
<dbReference type="InterPro" id="IPR047784">
    <property type="entry name" value="TrgA"/>
</dbReference>